<organism evidence="1 2">
    <name type="scientific">Vigna unguiculata</name>
    <name type="common">Cowpea</name>
    <dbReference type="NCBI Taxonomy" id="3917"/>
    <lineage>
        <taxon>Eukaryota</taxon>
        <taxon>Viridiplantae</taxon>
        <taxon>Streptophyta</taxon>
        <taxon>Embryophyta</taxon>
        <taxon>Tracheophyta</taxon>
        <taxon>Spermatophyta</taxon>
        <taxon>Magnoliopsida</taxon>
        <taxon>eudicotyledons</taxon>
        <taxon>Gunneridae</taxon>
        <taxon>Pentapetalae</taxon>
        <taxon>rosids</taxon>
        <taxon>fabids</taxon>
        <taxon>Fabales</taxon>
        <taxon>Fabaceae</taxon>
        <taxon>Papilionoideae</taxon>
        <taxon>50 kb inversion clade</taxon>
        <taxon>NPAAA clade</taxon>
        <taxon>indigoferoid/millettioid clade</taxon>
        <taxon>Phaseoleae</taxon>
        <taxon>Vigna</taxon>
    </lineage>
</organism>
<proteinExistence type="predicted"/>
<dbReference type="AlphaFoldDB" id="A0A4D6M9D4"/>
<gene>
    <name evidence="1" type="ORF">DEO72_LG6g1137</name>
</gene>
<evidence type="ECO:0000313" key="2">
    <source>
        <dbReference type="Proteomes" id="UP000501690"/>
    </source>
</evidence>
<reference evidence="1 2" key="1">
    <citation type="submission" date="2019-04" db="EMBL/GenBank/DDBJ databases">
        <title>An improved genome assembly and genetic linkage map for asparagus bean, Vigna unguiculata ssp. sesquipedialis.</title>
        <authorList>
            <person name="Xia Q."/>
            <person name="Zhang R."/>
            <person name="Dong Y."/>
        </authorList>
    </citation>
    <scope>NUCLEOTIDE SEQUENCE [LARGE SCALE GENOMIC DNA]</scope>
    <source>
        <tissue evidence="1">Leaf</tissue>
    </source>
</reference>
<name>A0A4D6M9D4_VIGUN</name>
<dbReference type="Proteomes" id="UP000501690">
    <property type="component" value="Linkage Group LG6"/>
</dbReference>
<dbReference type="EMBL" id="CP039350">
    <property type="protein sequence ID" value="QCD96434.1"/>
    <property type="molecule type" value="Genomic_DNA"/>
</dbReference>
<protein>
    <submittedName>
        <fullName evidence="1">Uncharacterized protein</fullName>
    </submittedName>
</protein>
<sequence length="115" mass="12899">MVECSRCCCRCGGAKMVLRELEMCIRDRWCAKDGGVFALLLQMRRREDGAAGTRGSRKWSRYNGAKRERRRHGAVAVVLSLLVRRRQWCDGDAVVAGEVRRCGGGCHGGGRREEN</sequence>
<accession>A0A4D6M9D4</accession>
<keyword evidence="2" id="KW-1185">Reference proteome</keyword>
<evidence type="ECO:0000313" key="1">
    <source>
        <dbReference type="EMBL" id="QCD96434.1"/>
    </source>
</evidence>